<evidence type="ECO:0000313" key="1">
    <source>
        <dbReference type="EMBL" id="KAF3890776.1"/>
    </source>
</evidence>
<reference evidence="2" key="1">
    <citation type="journal article" date="2015" name="Genome Announc.">
        <title>Draft Genome Sequence of Tolypothrix boutellei Strain VB521301.</title>
        <authorList>
            <person name="Chandrababunaidu M.M."/>
            <person name="Singh D."/>
            <person name="Sen D."/>
            <person name="Bhan S."/>
            <person name="Das S."/>
            <person name="Gupta A."/>
            <person name="Adhikary S.P."/>
            <person name="Tripathy S."/>
        </authorList>
    </citation>
    <scope>NUCLEOTIDE SEQUENCE</scope>
    <source>
        <strain evidence="2">VB521301</strain>
    </source>
</reference>
<dbReference type="EMBL" id="JHEG02000012">
    <property type="protein sequence ID" value="KIE13707.1"/>
    <property type="molecule type" value="Genomic_DNA"/>
</dbReference>
<evidence type="ECO:0000313" key="3">
    <source>
        <dbReference type="Proteomes" id="UP000029738"/>
    </source>
</evidence>
<reference evidence="1" key="2">
    <citation type="submission" date="2019-11" db="EMBL/GenBank/DDBJ databases">
        <title>Improved Assembly of Tolypothrix boutellei genome.</title>
        <authorList>
            <person name="Sarangi A.N."/>
            <person name="Mukherjee M."/>
            <person name="Ghosh S."/>
            <person name="Singh D."/>
            <person name="Das A."/>
            <person name="Kant S."/>
            <person name="Prusty A."/>
            <person name="Tripathy S."/>
        </authorList>
    </citation>
    <scope>NUCLEOTIDE SEQUENCE</scope>
    <source>
        <strain evidence="1">VB521301</strain>
    </source>
</reference>
<dbReference type="OrthoDB" id="515811at2"/>
<dbReference type="Proteomes" id="UP000029738">
    <property type="component" value="Unassembled WGS sequence"/>
</dbReference>
<dbReference type="EMBL" id="JHEG04000001">
    <property type="protein sequence ID" value="KAF3890776.1"/>
    <property type="molecule type" value="Genomic_DNA"/>
</dbReference>
<comment type="caution">
    <text evidence="2">The sequence shown here is derived from an EMBL/GenBank/DDBJ whole genome shotgun (WGS) entry which is preliminary data.</text>
</comment>
<organism evidence="2">
    <name type="scientific">Tolypothrix bouteillei VB521301</name>
    <dbReference type="NCBI Taxonomy" id="1479485"/>
    <lineage>
        <taxon>Bacteria</taxon>
        <taxon>Bacillati</taxon>
        <taxon>Cyanobacteriota</taxon>
        <taxon>Cyanophyceae</taxon>
        <taxon>Nostocales</taxon>
        <taxon>Tolypothrichaceae</taxon>
        <taxon>Tolypothrix</taxon>
    </lineage>
</organism>
<dbReference type="STRING" id="1479485.DA73_0203345"/>
<protein>
    <recommendedName>
        <fullName evidence="4">Competence protein ComFB</fullName>
    </recommendedName>
</protein>
<sequence length="119" mass="13561">MMKTIVNLTLAAIVREIDAVLETYPHHPYQKAFSIPDLRQELTARVLSQISNCYVVVDTPQKPSSISLNSLPCSLDEKECIKGLIHREIENICHKNEEELSRQITEELDPSFAPSHWFG</sequence>
<gene>
    <name evidence="2" type="ORF">DA73_0203345</name>
    <name evidence="1" type="ORF">DA73_0400001965</name>
</gene>
<dbReference type="AlphaFoldDB" id="A0A0C1NFN5"/>
<evidence type="ECO:0000313" key="2">
    <source>
        <dbReference type="EMBL" id="KIE13707.1"/>
    </source>
</evidence>
<evidence type="ECO:0008006" key="4">
    <source>
        <dbReference type="Google" id="ProtNLM"/>
    </source>
</evidence>
<accession>A0A0C1NFN5</accession>
<keyword evidence="3" id="KW-1185">Reference proteome</keyword>
<proteinExistence type="predicted"/>
<name>A0A0C1NFN5_9CYAN</name>